<evidence type="ECO:0000313" key="2">
    <source>
        <dbReference type="EMBL" id="MDM8561815.1"/>
    </source>
</evidence>
<protein>
    <submittedName>
        <fullName evidence="2">Type II toxin-antitoxin system VapC family toxin</fullName>
    </submittedName>
</protein>
<dbReference type="InterPro" id="IPR002716">
    <property type="entry name" value="PIN_dom"/>
</dbReference>
<evidence type="ECO:0000313" key="3">
    <source>
        <dbReference type="Proteomes" id="UP001171945"/>
    </source>
</evidence>
<reference evidence="2" key="1">
    <citation type="submission" date="2023-06" db="EMBL/GenBank/DDBJ databases">
        <title>Uncultivated large filamentous bacteria from sulfidic sediments reveal new species and different genomic features in energy metabolism and defense.</title>
        <authorList>
            <person name="Fonseca A."/>
        </authorList>
    </citation>
    <scope>NUCLEOTIDE SEQUENCE</scope>
    <source>
        <strain evidence="2">HSG4</strain>
    </source>
</reference>
<dbReference type="Gene3D" id="3.40.50.1010">
    <property type="entry name" value="5'-nuclease"/>
    <property type="match status" value="1"/>
</dbReference>
<accession>A0ABT7VQ84</accession>
<organism evidence="2 3">
    <name type="scientific">Candidatus Marithioploca araucensis</name>
    <dbReference type="NCBI Taxonomy" id="70273"/>
    <lineage>
        <taxon>Bacteria</taxon>
        <taxon>Pseudomonadati</taxon>
        <taxon>Pseudomonadota</taxon>
        <taxon>Gammaproteobacteria</taxon>
        <taxon>Thiotrichales</taxon>
        <taxon>Thiotrichaceae</taxon>
        <taxon>Candidatus Marithioploca</taxon>
    </lineage>
</organism>
<proteinExistence type="predicted"/>
<dbReference type="Pfam" id="PF01850">
    <property type="entry name" value="PIN"/>
    <property type="match status" value="1"/>
</dbReference>
<dbReference type="Proteomes" id="UP001171945">
    <property type="component" value="Unassembled WGS sequence"/>
</dbReference>
<comment type="caution">
    <text evidence="2">The sequence shown here is derived from an EMBL/GenBank/DDBJ whole genome shotgun (WGS) entry which is preliminary data.</text>
</comment>
<feature type="domain" description="PIN" evidence="1">
    <location>
        <begin position="9"/>
        <end position="145"/>
    </location>
</feature>
<dbReference type="CDD" id="cd09874">
    <property type="entry name" value="PIN_MT3492-like"/>
    <property type="match status" value="1"/>
</dbReference>
<keyword evidence="3" id="KW-1185">Reference proteome</keyword>
<dbReference type="EMBL" id="JAUCGM010000007">
    <property type="protein sequence ID" value="MDM8561815.1"/>
    <property type="molecule type" value="Genomic_DNA"/>
</dbReference>
<dbReference type="SUPFAM" id="SSF88723">
    <property type="entry name" value="PIN domain-like"/>
    <property type="match status" value="1"/>
</dbReference>
<dbReference type="InterPro" id="IPR029060">
    <property type="entry name" value="PIN-like_dom_sf"/>
</dbReference>
<sequence length="158" mass="18307">MTTQVGSQYYFDANALFKYYQDEKGSLRIRRLVARTPHPILVSELTLLECFSIAVKRHRQKRLKKKVIRKMLKHLRKDVCAQIRPFTLIFMSDGLFHLAENILLQYALTFDIGSNDALHLAIVKKLPLHSSPILVTSDNSMQKVCEQLSIPFYDPETE</sequence>
<gene>
    <name evidence="2" type="ORF">QUF54_00495</name>
</gene>
<name>A0ABT7VQ84_9GAMM</name>
<evidence type="ECO:0000259" key="1">
    <source>
        <dbReference type="Pfam" id="PF01850"/>
    </source>
</evidence>